<keyword evidence="1" id="KW-1133">Transmembrane helix</keyword>
<dbReference type="EMBL" id="MU128973">
    <property type="protein sequence ID" value="KAF9513384.1"/>
    <property type="molecule type" value="Genomic_DNA"/>
</dbReference>
<reference evidence="2" key="1">
    <citation type="journal article" date="2020" name="Nat. Commun.">
        <title>Large-scale genome sequencing of mycorrhizal fungi provides insights into the early evolution of symbiotic traits.</title>
        <authorList>
            <person name="Miyauchi S."/>
            <person name="Kiss E."/>
            <person name="Kuo A."/>
            <person name="Drula E."/>
            <person name="Kohler A."/>
            <person name="Sanchez-Garcia M."/>
            <person name="Morin E."/>
            <person name="Andreopoulos B."/>
            <person name="Barry K.W."/>
            <person name="Bonito G."/>
            <person name="Buee M."/>
            <person name="Carver A."/>
            <person name="Chen C."/>
            <person name="Cichocki N."/>
            <person name="Clum A."/>
            <person name="Culley D."/>
            <person name="Crous P.W."/>
            <person name="Fauchery L."/>
            <person name="Girlanda M."/>
            <person name="Hayes R.D."/>
            <person name="Keri Z."/>
            <person name="LaButti K."/>
            <person name="Lipzen A."/>
            <person name="Lombard V."/>
            <person name="Magnuson J."/>
            <person name="Maillard F."/>
            <person name="Murat C."/>
            <person name="Nolan M."/>
            <person name="Ohm R.A."/>
            <person name="Pangilinan J."/>
            <person name="Pereira M.F."/>
            <person name="Perotto S."/>
            <person name="Peter M."/>
            <person name="Pfister S."/>
            <person name="Riley R."/>
            <person name="Sitrit Y."/>
            <person name="Stielow J.B."/>
            <person name="Szollosi G."/>
            <person name="Zifcakova L."/>
            <person name="Stursova M."/>
            <person name="Spatafora J.W."/>
            <person name="Tedersoo L."/>
            <person name="Vaario L.M."/>
            <person name="Yamada A."/>
            <person name="Yan M."/>
            <person name="Wang P."/>
            <person name="Xu J."/>
            <person name="Bruns T."/>
            <person name="Baldrian P."/>
            <person name="Vilgalys R."/>
            <person name="Dunand C."/>
            <person name="Henrissat B."/>
            <person name="Grigoriev I.V."/>
            <person name="Hibbett D."/>
            <person name="Nagy L.G."/>
            <person name="Martin F.M."/>
        </authorList>
    </citation>
    <scope>NUCLEOTIDE SEQUENCE</scope>
    <source>
        <strain evidence="2">UP504</strain>
    </source>
</reference>
<gene>
    <name evidence="2" type="ORF">BS47DRAFT_1458520</name>
</gene>
<proteinExistence type="predicted"/>
<evidence type="ECO:0000313" key="3">
    <source>
        <dbReference type="Proteomes" id="UP000886523"/>
    </source>
</evidence>
<comment type="caution">
    <text evidence="2">The sequence shown here is derived from an EMBL/GenBank/DDBJ whole genome shotgun (WGS) entry which is preliminary data.</text>
</comment>
<accession>A0A9P6DW56</accession>
<dbReference type="Proteomes" id="UP000886523">
    <property type="component" value="Unassembled WGS sequence"/>
</dbReference>
<name>A0A9P6DW56_9AGAM</name>
<dbReference type="AlphaFoldDB" id="A0A9P6DW56"/>
<keyword evidence="3" id="KW-1185">Reference proteome</keyword>
<evidence type="ECO:0000313" key="2">
    <source>
        <dbReference type="EMBL" id="KAF9513384.1"/>
    </source>
</evidence>
<protein>
    <submittedName>
        <fullName evidence="2">Uncharacterized protein</fullName>
    </submittedName>
</protein>
<keyword evidence="1" id="KW-0472">Membrane</keyword>
<feature type="transmembrane region" description="Helical" evidence="1">
    <location>
        <begin position="20"/>
        <end position="39"/>
    </location>
</feature>
<sequence length="63" mass="6975">MVPVIQRDAGALYSQKRRRMLLYTAAFGVFCMATAVVVYHNNISINSHTTLHASPGNYGLMNC</sequence>
<organism evidence="2 3">
    <name type="scientific">Hydnum rufescens UP504</name>
    <dbReference type="NCBI Taxonomy" id="1448309"/>
    <lineage>
        <taxon>Eukaryota</taxon>
        <taxon>Fungi</taxon>
        <taxon>Dikarya</taxon>
        <taxon>Basidiomycota</taxon>
        <taxon>Agaricomycotina</taxon>
        <taxon>Agaricomycetes</taxon>
        <taxon>Cantharellales</taxon>
        <taxon>Hydnaceae</taxon>
        <taxon>Hydnum</taxon>
    </lineage>
</organism>
<evidence type="ECO:0000256" key="1">
    <source>
        <dbReference type="SAM" id="Phobius"/>
    </source>
</evidence>
<keyword evidence="1" id="KW-0812">Transmembrane</keyword>